<protein>
    <submittedName>
        <fullName evidence="2">Uncharacterized protein</fullName>
    </submittedName>
</protein>
<keyword evidence="3" id="KW-1185">Reference proteome</keyword>
<dbReference type="RefSeq" id="WP_126684494.1">
    <property type="nucleotide sequence ID" value="NZ_RYYV01000006.1"/>
</dbReference>
<gene>
    <name evidence="2" type="ORF">EKH80_09385</name>
</gene>
<sequence length="186" mass="20421">MSDRRFPWMRSAATAVVALAEWMQLAWQHFHGGVLGHHFLNRADMPVISNGWGGLLLPLVTWVLLGRVQRRIASQDDVSKAYALVGFGSALLFGVLLSVFFTLGNDLVPGAMFESLFLVALVAPIYRAEYLLGFVLGMAFTFGGVLPSIVGSVMGIITLVIHRYVRPMLWRIGSMIAGMAKKRGKT</sequence>
<evidence type="ECO:0000313" key="2">
    <source>
        <dbReference type="EMBL" id="RUL75929.1"/>
    </source>
</evidence>
<dbReference type="AlphaFoldDB" id="A0A432M5Y4"/>
<keyword evidence="1" id="KW-1133">Transmembrane helix</keyword>
<keyword evidence="1" id="KW-0472">Membrane</keyword>
<dbReference type="Proteomes" id="UP000274358">
    <property type="component" value="Unassembled WGS sequence"/>
</dbReference>
<reference evidence="2 3" key="1">
    <citation type="submission" date="2018-12" db="EMBL/GenBank/DDBJ databases">
        <title>Dyella dinghuensis sp. nov. DHOA06 and Dyella choica sp. nov. 4M-K27, isolated from forest soil.</title>
        <authorList>
            <person name="Qiu L.-H."/>
            <person name="Gao Z.-H."/>
        </authorList>
    </citation>
    <scope>NUCLEOTIDE SEQUENCE [LARGE SCALE GENOMIC DNA]</scope>
    <source>
        <strain evidence="2 3">4M-K27</strain>
    </source>
</reference>
<organism evidence="2 3">
    <name type="scientific">Dyella choica</name>
    <dbReference type="NCBI Taxonomy" id="1927959"/>
    <lineage>
        <taxon>Bacteria</taxon>
        <taxon>Pseudomonadati</taxon>
        <taxon>Pseudomonadota</taxon>
        <taxon>Gammaproteobacteria</taxon>
        <taxon>Lysobacterales</taxon>
        <taxon>Rhodanobacteraceae</taxon>
        <taxon>Dyella</taxon>
    </lineage>
</organism>
<feature type="transmembrane region" description="Helical" evidence="1">
    <location>
        <begin position="52"/>
        <end position="69"/>
    </location>
</feature>
<keyword evidence="1" id="KW-0812">Transmembrane</keyword>
<dbReference type="OrthoDB" id="9815205at2"/>
<evidence type="ECO:0000313" key="3">
    <source>
        <dbReference type="Proteomes" id="UP000274358"/>
    </source>
</evidence>
<dbReference type="EMBL" id="RYYV01000006">
    <property type="protein sequence ID" value="RUL75929.1"/>
    <property type="molecule type" value="Genomic_DNA"/>
</dbReference>
<evidence type="ECO:0000256" key="1">
    <source>
        <dbReference type="SAM" id="Phobius"/>
    </source>
</evidence>
<proteinExistence type="predicted"/>
<comment type="caution">
    <text evidence="2">The sequence shown here is derived from an EMBL/GenBank/DDBJ whole genome shotgun (WGS) entry which is preliminary data.</text>
</comment>
<feature type="transmembrane region" description="Helical" evidence="1">
    <location>
        <begin position="133"/>
        <end position="161"/>
    </location>
</feature>
<feature type="transmembrane region" description="Helical" evidence="1">
    <location>
        <begin position="81"/>
        <end position="101"/>
    </location>
</feature>
<name>A0A432M5Y4_9GAMM</name>
<accession>A0A432M5Y4</accession>